<feature type="region of interest" description="Disordered" evidence="4">
    <location>
        <begin position="1411"/>
        <end position="1430"/>
    </location>
</feature>
<dbReference type="Gene3D" id="3.40.30.10">
    <property type="entry name" value="Glutaredoxin"/>
    <property type="match status" value="1"/>
</dbReference>
<dbReference type="GO" id="GO:0043531">
    <property type="term" value="F:ADP binding"/>
    <property type="evidence" value="ECO:0007669"/>
    <property type="project" value="InterPro"/>
</dbReference>
<dbReference type="SUPFAM" id="SSF52058">
    <property type="entry name" value="L domain-like"/>
    <property type="match status" value="2"/>
</dbReference>
<evidence type="ECO:0000256" key="1">
    <source>
        <dbReference type="ARBA" id="ARBA00022614"/>
    </source>
</evidence>
<dbReference type="InterPro" id="IPR046349">
    <property type="entry name" value="C1-like_sf"/>
</dbReference>
<dbReference type="Pfam" id="PF03107">
    <property type="entry name" value="C1_2"/>
    <property type="match status" value="1"/>
</dbReference>
<dbReference type="InterPro" id="IPR042197">
    <property type="entry name" value="Apaf_helical"/>
</dbReference>
<accession>A0A218X7H3</accession>
<dbReference type="Gene3D" id="3.80.10.10">
    <property type="entry name" value="Ribonuclease Inhibitor"/>
    <property type="match status" value="4"/>
</dbReference>
<dbReference type="Pfam" id="PF00931">
    <property type="entry name" value="NB-ARC"/>
    <property type="match status" value="1"/>
</dbReference>
<dbReference type="SUPFAM" id="SSF52540">
    <property type="entry name" value="P-loop containing nucleoside triphosphate hydrolases"/>
    <property type="match status" value="1"/>
</dbReference>
<keyword evidence="1" id="KW-0433">Leucine-rich repeat</keyword>
<dbReference type="SUPFAM" id="SSF52200">
    <property type="entry name" value="Toll/Interleukin receptor TIR domain"/>
    <property type="match status" value="1"/>
</dbReference>
<organism evidence="7 8">
    <name type="scientific">Punica granatum</name>
    <name type="common">Pomegranate</name>
    <dbReference type="NCBI Taxonomy" id="22663"/>
    <lineage>
        <taxon>Eukaryota</taxon>
        <taxon>Viridiplantae</taxon>
        <taxon>Streptophyta</taxon>
        <taxon>Embryophyta</taxon>
        <taxon>Tracheophyta</taxon>
        <taxon>Spermatophyta</taxon>
        <taxon>Magnoliopsida</taxon>
        <taxon>eudicotyledons</taxon>
        <taxon>Gunneridae</taxon>
        <taxon>Pentapetalae</taxon>
        <taxon>rosids</taxon>
        <taxon>malvids</taxon>
        <taxon>Myrtales</taxon>
        <taxon>Lythraceae</taxon>
        <taxon>Punica</taxon>
    </lineage>
</organism>
<dbReference type="SMART" id="SM00369">
    <property type="entry name" value="LRR_TYP"/>
    <property type="match status" value="5"/>
</dbReference>
<dbReference type="PANTHER" id="PTHR11017">
    <property type="entry name" value="LEUCINE-RICH REPEAT-CONTAINING PROTEIN"/>
    <property type="match status" value="1"/>
</dbReference>
<dbReference type="Gene3D" id="1.10.8.430">
    <property type="entry name" value="Helical domain of apoptotic protease-activating factors"/>
    <property type="match status" value="1"/>
</dbReference>
<keyword evidence="5" id="KW-1133">Transmembrane helix</keyword>
<dbReference type="InterPro" id="IPR003591">
    <property type="entry name" value="Leu-rich_rpt_typical-subtyp"/>
</dbReference>
<evidence type="ECO:0000313" key="7">
    <source>
        <dbReference type="EMBL" id="OWM80332.1"/>
    </source>
</evidence>
<feature type="domain" description="TIR" evidence="6">
    <location>
        <begin position="22"/>
        <end position="154"/>
    </location>
</feature>
<dbReference type="GO" id="GO:0006952">
    <property type="term" value="P:defense response"/>
    <property type="evidence" value="ECO:0007669"/>
    <property type="project" value="InterPro"/>
</dbReference>
<feature type="region of interest" description="Disordered" evidence="4">
    <location>
        <begin position="1691"/>
        <end position="1727"/>
    </location>
</feature>
<feature type="compositionally biased region" description="Low complexity" evidence="4">
    <location>
        <begin position="1488"/>
        <end position="1514"/>
    </location>
</feature>
<feature type="coiled-coil region" evidence="3">
    <location>
        <begin position="1650"/>
        <end position="1684"/>
    </location>
</feature>
<feature type="compositionally biased region" description="Polar residues" evidence="4">
    <location>
        <begin position="1420"/>
        <end position="1429"/>
    </location>
</feature>
<evidence type="ECO:0000256" key="4">
    <source>
        <dbReference type="SAM" id="MobiDB-lite"/>
    </source>
</evidence>
<feature type="region of interest" description="Disordered" evidence="4">
    <location>
        <begin position="1465"/>
        <end position="1525"/>
    </location>
</feature>
<sequence>MRLGCSNREIAEEGDDEEASVDQYEAFVCYRGEDTGQGLANVLREFMERAGIRYFRDRDELECGDKIARIIPAIKNSDICVPIFSKTFAAKAWPLREVETMVKLKKNIMPIFYQVTAEDVKLKTDLYTNQLKGLEKQYGKAQVKKWEAALRAVPTVIGLAVGSTGFTEFCKDFVEKVLVKLKPRKRFDMAPLVGIDGKLGSAMKLLDIESTDDVRYLGIHGMGGIGKTTLAKSIFDSISDRFDGSAFLEDVREMLALHGIEYLQERLINSLDPKSARRLDLHEKIKRSFRKRKVLIFLDDVDDWEQIKKLAGNSTWFGPGSRIIVTTRKVDELKTGDGKLNKDDVSRLEMEILESKDALHLFSRYAFEKESPPPAFKELSIEAVSTTGGLPLAITVIGSLFATYKDPEILDDDQIWMHDQLRDLGRDIVRENLNDPNKHKRIWIHEEALQVLKSRGQTPLLRNGHIFTFMQEKESPEGLRLESYDPYDPIDLRMEGIGRLTKLRFLDVGWAKLPRHFQDCVPNLRWLSWRQPSPSEMSNFASTTLVILDLSSSYISEEWGGWTQLQNAKNLKVLDLTGADCLQRTPNFPEGMTLERLTLKRCRNLVAIDSSIGNLNCLRYLNLEQCDSLCGLPEELNGLVKLTELTVTKKHFMSFNFPSVDNLLELKCVKLNNLQLGNFPDSLGALSSMVELDLTDTDIVQLPDEIGGLVELEKLCLRSCKKMQKVPEALGELKSLVSLDLSSSGLVELPSTIGNLQKILCIRLSGCEEMRTLPSSLGELKSLVELDLKGTSIAELPQSIGGLENLKLLLLHSCKAIKELPETVGKLKSLVRLDLSGTAITALPDSIEGLQILEEIYLKDCKKLRKLPESFGALRKLEKLDAQSADLSDGLPMKISGLSSLRFLNLSGSKVRELPSSISQLSHLQTLKLHCCRKLKYQPDLPTSLTQLIARSNSQHNCPRLSYLTGLTNLGVQGHLNIDAIGSLSKLAKLELRLRTITSLPAEFGTLLRLKRLMLDCPNMEDVPKLPPNLEEMVLERARSDLDMPNLSSLKNLHTLRVCKWSNFRALQSHRIRVKELRSLDNALLLPIRSKITIGLHLPESLRNLTVRNCRALFRLPDISCLKNLLRLDISKCPCLTEIPGFGKLKRLKCLDIFLCDSLRTLEDPSQLKELENINYPINLEQRCKQAFESRSQLQTETAKDVAQTLESILVSGDGNFVVTNGGENVQVPHLLGKNILLYISALQNPASHPLFPKVAKAYHEIKARDEAFEVIFIPSEHDRVAFKDLEVPWLALPSGDPRILSLHRKLEIQDMPELVALGPTGEIITKKGRSLIETYGSDAYPFTNEHIEDMVNGWPEKLPHALCGHELQLTYRVSYRCDGCEQIGSVWSYFCKKCNFDLHPSCAFKEGKLGNQQEDSENNKSPRGNHNLFSEIKRGVKIEAGSSSSSIDQAQADYPEVQAFTTERVITSNRNGPPLHIRCTVKKNEDGSTSSSADQSDTSGIESCEEAGSSSSSPQEVTAFSPPPHTASLLAQLKQLTSPFGAKETSLAQEVPTVTAVEKAKRELLQVFQRPLTGLSQAGLSLIGQAADVLLKVTGRSVHLRVELQQLQQTATSIWEAYKQDSLPLRQPTHFIQEPEAAQKLALARRDKLQETESKKAAEAEEIEVLKAKLATAEAEFQRLQKEEEAAIHFAGSPRRRSGGPPQSGFSSEGLEGPAGDDKEPLIGGPCVGQQNNFEGLLLVGSQWPPGLLPFLYLAWLGLAWLGLAWPLSDLT</sequence>
<proteinExistence type="predicted"/>
<dbReference type="Proteomes" id="UP000197138">
    <property type="component" value="Unassembled WGS sequence"/>
</dbReference>
<keyword evidence="2" id="KW-0677">Repeat</keyword>
<dbReference type="EMBL" id="MTKT01002229">
    <property type="protein sequence ID" value="OWM80332.1"/>
    <property type="molecule type" value="Genomic_DNA"/>
</dbReference>
<evidence type="ECO:0000313" key="8">
    <source>
        <dbReference type="Proteomes" id="UP000197138"/>
    </source>
</evidence>
<dbReference type="Gene3D" id="3.40.50.10140">
    <property type="entry name" value="Toll/interleukin-1 receptor homology (TIR) domain"/>
    <property type="match status" value="1"/>
</dbReference>
<protein>
    <recommendedName>
        <fullName evidence="6">TIR domain-containing protein</fullName>
    </recommendedName>
</protein>
<dbReference type="PROSITE" id="PS50104">
    <property type="entry name" value="TIR"/>
    <property type="match status" value="1"/>
</dbReference>
<dbReference type="InterPro" id="IPR035897">
    <property type="entry name" value="Toll_tir_struct_dom_sf"/>
</dbReference>
<reference evidence="8" key="1">
    <citation type="journal article" date="2017" name="Plant J.">
        <title>The pomegranate (Punica granatum L.) genome and the genomics of punicalagin biosynthesis.</title>
        <authorList>
            <person name="Qin G."/>
            <person name="Xu C."/>
            <person name="Ming R."/>
            <person name="Tang H."/>
            <person name="Guyot R."/>
            <person name="Kramer E.M."/>
            <person name="Hu Y."/>
            <person name="Yi X."/>
            <person name="Qi Y."/>
            <person name="Xu X."/>
            <person name="Gao Z."/>
            <person name="Pan H."/>
            <person name="Jian J."/>
            <person name="Tian Y."/>
            <person name="Yue Z."/>
            <person name="Xu Y."/>
        </authorList>
    </citation>
    <scope>NUCLEOTIDE SEQUENCE [LARGE SCALE GENOMIC DNA]</scope>
    <source>
        <strain evidence="8">cv. Dabenzi</strain>
    </source>
</reference>
<dbReference type="SUPFAM" id="SSF57889">
    <property type="entry name" value="Cysteine-rich domain"/>
    <property type="match status" value="1"/>
</dbReference>
<dbReference type="SMART" id="SM00255">
    <property type="entry name" value="TIR"/>
    <property type="match status" value="1"/>
</dbReference>
<dbReference type="InterPro" id="IPR004146">
    <property type="entry name" value="DC1"/>
</dbReference>
<dbReference type="Pfam" id="PF13905">
    <property type="entry name" value="Thioredoxin_8"/>
    <property type="match status" value="1"/>
</dbReference>
<evidence type="ECO:0000259" key="6">
    <source>
        <dbReference type="PROSITE" id="PS50104"/>
    </source>
</evidence>
<dbReference type="Gene3D" id="3.40.50.300">
    <property type="entry name" value="P-loop containing nucleotide triphosphate hydrolases"/>
    <property type="match status" value="1"/>
</dbReference>
<dbReference type="InterPro" id="IPR044974">
    <property type="entry name" value="Disease_R_plants"/>
</dbReference>
<dbReference type="PRINTS" id="PR00364">
    <property type="entry name" value="DISEASERSIST"/>
</dbReference>
<keyword evidence="5" id="KW-0812">Transmembrane</keyword>
<dbReference type="InterPro" id="IPR000157">
    <property type="entry name" value="TIR_dom"/>
</dbReference>
<name>A0A218X7H3_PUNGR</name>
<gene>
    <name evidence="7" type="ORF">CDL15_Pgr019612</name>
</gene>
<evidence type="ECO:0000256" key="2">
    <source>
        <dbReference type="ARBA" id="ARBA00022737"/>
    </source>
</evidence>
<evidence type="ECO:0000256" key="3">
    <source>
        <dbReference type="SAM" id="Coils"/>
    </source>
</evidence>
<dbReference type="InterPro" id="IPR032675">
    <property type="entry name" value="LRR_dom_sf"/>
</dbReference>
<dbReference type="InterPro" id="IPR002182">
    <property type="entry name" value="NB-ARC"/>
</dbReference>
<feature type="transmembrane region" description="Helical" evidence="5">
    <location>
        <begin position="1749"/>
        <end position="1769"/>
    </location>
</feature>
<dbReference type="PANTHER" id="PTHR11017:SF570">
    <property type="entry name" value="DISEASE RESISTANCE PROTEIN (TIR-NBS CLASS)-RELATED"/>
    <property type="match status" value="1"/>
</dbReference>
<dbReference type="InterPro" id="IPR027417">
    <property type="entry name" value="P-loop_NTPase"/>
</dbReference>
<keyword evidence="3" id="KW-0175">Coiled coil</keyword>
<dbReference type="Pfam" id="PF01582">
    <property type="entry name" value="TIR"/>
    <property type="match status" value="1"/>
</dbReference>
<dbReference type="InterPro" id="IPR012336">
    <property type="entry name" value="Thioredoxin-like_fold"/>
</dbReference>
<dbReference type="GO" id="GO:0007165">
    <property type="term" value="P:signal transduction"/>
    <property type="evidence" value="ECO:0007669"/>
    <property type="project" value="InterPro"/>
</dbReference>
<evidence type="ECO:0000256" key="5">
    <source>
        <dbReference type="SAM" id="Phobius"/>
    </source>
</evidence>
<comment type="caution">
    <text evidence="7">The sequence shown here is derived from an EMBL/GenBank/DDBJ whole genome shotgun (WGS) entry which is preliminary data.</text>
</comment>
<keyword evidence="5" id="KW-0472">Membrane</keyword>